<dbReference type="InterPro" id="IPR036397">
    <property type="entry name" value="RNaseH_sf"/>
</dbReference>
<keyword evidence="3" id="KW-1185">Reference proteome</keyword>
<dbReference type="Proteomes" id="UP001497382">
    <property type="component" value="Unassembled WGS sequence"/>
</dbReference>
<evidence type="ECO:0000259" key="1">
    <source>
        <dbReference type="PROSITE" id="PS50994"/>
    </source>
</evidence>
<dbReference type="InterPro" id="IPR008042">
    <property type="entry name" value="Retrotrans_Pao"/>
</dbReference>
<dbReference type="GO" id="GO:0003676">
    <property type="term" value="F:nucleic acid binding"/>
    <property type="evidence" value="ECO:0007669"/>
    <property type="project" value="InterPro"/>
</dbReference>
<dbReference type="Pfam" id="PF18701">
    <property type="entry name" value="DUF5641"/>
    <property type="match status" value="1"/>
</dbReference>
<proteinExistence type="predicted"/>
<dbReference type="EMBL" id="CAXIEN010000091">
    <property type="protein sequence ID" value="CAL1276161.1"/>
    <property type="molecule type" value="Genomic_DNA"/>
</dbReference>
<feature type="domain" description="Integrase catalytic" evidence="1">
    <location>
        <begin position="319"/>
        <end position="506"/>
    </location>
</feature>
<dbReference type="InterPro" id="IPR012337">
    <property type="entry name" value="RNaseH-like_sf"/>
</dbReference>
<dbReference type="PROSITE" id="PS50994">
    <property type="entry name" value="INTEGRASE"/>
    <property type="match status" value="1"/>
</dbReference>
<reference evidence="2 3" key="1">
    <citation type="submission" date="2024-04" db="EMBL/GenBank/DDBJ databases">
        <authorList>
            <person name="Rising A."/>
            <person name="Reimegard J."/>
            <person name="Sonavane S."/>
            <person name="Akerstrom W."/>
            <person name="Nylinder S."/>
            <person name="Hedman E."/>
            <person name="Kallberg Y."/>
        </authorList>
    </citation>
    <scope>NUCLEOTIDE SEQUENCE [LARGE SCALE GENOMIC DNA]</scope>
</reference>
<protein>
    <recommendedName>
        <fullName evidence="1">Integrase catalytic domain-containing protein</fullName>
    </recommendedName>
</protein>
<dbReference type="PANTHER" id="PTHR47331:SF1">
    <property type="entry name" value="GAG-LIKE PROTEIN"/>
    <property type="match status" value="1"/>
</dbReference>
<organism evidence="2 3">
    <name type="scientific">Larinioides sclopetarius</name>
    <dbReference type="NCBI Taxonomy" id="280406"/>
    <lineage>
        <taxon>Eukaryota</taxon>
        <taxon>Metazoa</taxon>
        <taxon>Ecdysozoa</taxon>
        <taxon>Arthropoda</taxon>
        <taxon>Chelicerata</taxon>
        <taxon>Arachnida</taxon>
        <taxon>Araneae</taxon>
        <taxon>Araneomorphae</taxon>
        <taxon>Entelegynae</taxon>
        <taxon>Araneoidea</taxon>
        <taxon>Araneidae</taxon>
        <taxon>Larinioides</taxon>
    </lineage>
</organism>
<dbReference type="AlphaFoldDB" id="A0AAV1ZY78"/>
<accession>A0AAV1ZY78</accession>
<dbReference type="Gene3D" id="3.30.420.10">
    <property type="entry name" value="Ribonuclease H-like superfamily/Ribonuclease H"/>
    <property type="match status" value="1"/>
</dbReference>
<dbReference type="PANTHER" id="PTHR47331">
    <property type="entry name" value="PHD-TYPE DOMAIN-CONTAINING PROTEIN"/>
    <property type="match status" value="1"/>
</dbReference>
<name>A0AAV1ZY78_9ARAC</name>
<dbReference type="SUPFAM" id="SSF53098">
    <property type="entry name" value="Ribonuclease H-like"/>
    <property type="match status" value="1"/>
</dbReference>
<gene>
    <name evidence="2" type="ORF">LARSCL_LOCUS8474</name>
</gene>
<evidence type="ECO:0000313" key="3">
    <source>
        <dbReference type="Proteomes" id="UP001497382"/>
    </source>
</evidence>
<dbReference type="InterPro" id="IPR040676">
    <property type="entry name" value="DUF5641"/>
</dbReference>
<dbReference type="GO" id="GO:0015074">
    <property type="term" value="P:DNA integration"/>
    <property type="evidence" value="ECO:0007669"/>
    <property type="project" value="InterPro"/>
</dbReference>
<dbReference type="InterPro" id="IPR001584">
    <property type="entry name" value="Integrase_cat-core"/>
</dbReference>
<dbReference type="Pfam" id="PF05380">
    <property type="entry name" value="Peptidase_A17"/>
    <property type="match status" value="1"/>
</dbReference>
<comment type="caution">
    <text evidence="2">The sequence shown here is derived from an EMBL/GenBank/DDBJ whole genome shotgun (WGS) entry which is preliminary data.</text>
</comment>
<sequence>MKAFGTVAYFRIIAPDKEIRTVFVASKNRVAPLKSLTLPRLELTAALLSTKLCNSILKALKIDIPCFYWTDSKITYFWIRGSPGKFKPFVKNRVEEIHKLSTPSNWHHCPGAANPADLVSRGVKISKLINNELWLFGPEWLSRPPAFWPKPQNKEEIDVSELEYNKKSKEVLQNQCIIDELKNPIDICKYSNLDKLVRVTALVKRFITNLKNSVKNRNPLTTEEVIDAENFLIRIEQKHFFKEEYEALKNNNSIKNDSSLLSYMPYLDENELLRLGGRLEFCDLTVDEKHPIILPRNSWLTTLIIRREHGKPLYQVIGPIRHPVFLVCGLDFAGPLYVKNCGELKKSYIVLFTCGVSRALHLELVSSMTTDSFLLAFRRFLARRGNCKIIYSDNAKTFVKGKKEIENLSKILSNSTVKDYVSKEKIVWKNIIERSPWWGGFYERLVKSVKECLHKILGRALLNFEEMSTVLTEIEAVLNLRPLSYVYGESDEPEPLTPMHFINFGQNQQTFPVTFAHIIESESEKSSLLKRKRYQMLLLKQLWRRWKQQYLLDLRTAHSVKNPNSHAEFKVGDVVLIEGNTKNKLLWKLGKIERVLPGRDNKIRCYELKTSNGLLKRTVQHLYPFEL</sequence>
<evidence type="ECO:0000313" key="2">
    <source>
        <dbReference type="EMBL" id="CAL1276161.1"/>
    </source>
</evidence>